<reference evidence="1" key="1">
    <citation type="submission" date="2024-06" db="EMBL/GenBank/DDBJ databases">
        <authorList>
            <person name="Li T."/>
            <person name="Gao R."/>
        </authorList>
    </citation>
    <scope>NUCLEOTIDE SEQUENCE</scope>
    <source>
        <strain evidence="1">ZPR3</strain>
        <plasmid evidence="1">unnamed4</plasmid>
    </source>
</reference>
<dbReference type="RefSeq" id="WP_349963143.1">
    <property type="nucleotide sequence ID" value="NZ_CP157964.1"/>
</dbReference>
<geneLocation type="plasmid" evidence="1">
    <name>unnamed4</name>
</geneLocation>
<gene>
    <name evidence="1" type="ORF">ABM479_34865</name>
</gene>
<protein>
    <submittedName>
        <fullName evidence="1">Uncharacterized protein</fullName>
    </submittedName>
</protein>
<name>A0AAU7S603_9HYPH</name>
<organism evidence="1">
    <name type="scientific">Rhizobium sp. ZPR3</name>
    <dbReference type="NCBI Taxonomy" id="3158967"/>
    <lineage>
        <taxon>Bacteria</taxon>
        <taxon>Pseudomonadati</taxon>
        <taxon>Pseudomonadota</taxon>
        <taxon>Alphaproteobacteria</taxon>
        <taxon>Hyphomicrobiales</taxon>
        <taxon>Rhizobiaceae</taxon>
        <taxon>Rhizobium/Agrobacterium group</taxon>
        <taxon>Rhizobium</taxon>
    </lineage>
</organism>
<keyword evidence="1" id="KW-0614">Plasmid</keyword>
<sequence>MPDFTIETTYHLPVFRHRTYAADTLDAACLAAIDDDSWDIAEKDFDSSGPVHITGIWDGTHAAYAGPPLQIPQQFDEPVQRRARHFEILLGLLKILLDDIRAARPSSPKWLARSAWAIARGEAILASDPDPEEPVDLPKPSHLLIRLQEDRVRDAIAAVLEVDPSFRGLTPQTVTDDEVHAACVSIATTMDFSDALGTAEFQAALSAIRLAHRRLASGSD</sequence>
<dbReference type="AlphaFoldDB" id="A0AAU7S603"/>
<evidence type="ECO:0000313" key="1">
    <source>
        <dbReference type="EMBL" id="XBT97884.1"/>
    </source>
</evidence>
<proteinExistence type="predicted"/>
<accession>A0AAU7S603</accession>
<dbReference type="EMBL" id="CP157964">
    <property type="protein sequence ID" value="XBT97884.1"/>
    <property type="molecule type" value="Genomic_DNA"/>
</dbReference>